<gene>
    <name evidence="5" type="ORF">GCM10011309_06080</name>
</gene>
<feature type="transmembrane region" description="Helical" evidence="2">
    <location>
        <begin position="41"/>
        <end position="63"/>
    </location>
</feature>
<dbReference type="Pfam" id="PF01551">
    <property type="entry name" value="Peptidase_M23"/>
    <property type="match status" value="1"/>
</dbReference>
<dbReference type="Proteomes" id="UP000600865">
    <property type="component" value="Unassembled WGS sequence"/>
</dbReference>
<dbReference type="InterPro" id="IPR050570">
    <property type="entry name" value="Cell_wall_metabolism_enzyme"/>
</dbReference>
<evidence type="ECO:0000313" key="5">
    <source>
        <dbReference type="EMBL" id="GGX59241.1"/>
    </source>
</evidence>
<dbReference type="AlphaFoldDB" id="A0A918KD92"/>
<dbReference type="Pfam" id="PF19353">
    <property type="entry name" value="DUF5930"/>
    <property type="match status" value="1"/>
</dbReference>
<dbReference type="InterPro" id="IPR045974">
    <property type="entry name" value="DUF5930"/>
</dbReference>
<dbReference type="RefSeq" id="WP_189581110.1">
    <property type="nucleotide sequence ID" value="NZ_BMYV01000001.1"/>
</dbReference>
<accession>A0A918KD92</accession>
<organism evidence="5 6">
    <name type="scientific">Litorimonas cladophorae</name>
    <dbReference type="NCBI Taxonomy" id="1220491"/>
    <lineage>
        <taxon>Bacteria</taxon>
        <taxon>Pseudomonadati</taxon>
        <taxon>Pseudomonadota</taxon>
        <taxon>Alphaproteobacteria</taxon>
        <taxon>Maricaulales</taxon>
        <taxon>Robiginitomaculaceae</taxon>
    </lineage>
</organism>
<sequence>MINDMIGDVRSYVLRHFPERQIYLRSGGEVKYYVLSTRLQLAVVSGLTVMALWCLFTMINLVVGHNPLRSSSQQMNLDKANFERMLADSRAKEENTRLMLAEQRTNFETMARQIEEKHQTLAQMMGNQSFPVVPAGPDAVEYADGRVLMSPTARDATPRQSRRNIVKTASLSTGLGLDLDNSLNTLGETQDAYLISAERETLDRIERNRALIQSTDMDVETVLSEAGFGKGGPYIPVEGLITDTTGFVSRVSAIQARAAEAEALNSAIVSLPLGHPVGAETYRTSTFGLRQDPFTKRPTMHHGLDFGGQRNTPIVATADGVVIRAGRNGAYGKFVEIDHGYGFKTRYAHMHKTFVKRGQTVEKGTKIGGMGTTGRSTATHLHYEVHFQGRAYDPNKFLKAGLYVQ</sequence>
<dbReference type="InterPro" id="IPR016047">
    <property type="entry name" value="M23ase_b-sheet_dom"/>
</dbReference>
<keyword evidence="2" id="KW-0472">Membrane</keyword>
<reference evidence="5 6" key="1">
    <citation type="journal article" date="2014" name="Int. J. Syst. Evol. Microbiol.">
        <title>Complete genome sequence of Corynebacterium casei LMG S-19264T (=DSM 44701T), isolated from a smear-ripened cheese.</title>
        <authorList>
            <consortium name="US DOE Joint Genome Institute (JGI-PGF)"/>
            <person name="Walter F."/>
            <person name="Albersmeier A."/>
            <person name="Kalinowski J."/>
            <person name="Ruckert C."/>
        </authorList>
    </citation>
    <scope>NUCLEOTIDE SEQUENCE [LARGE SCALE GENOMIC DNA]</scope>
    <source>
        <strain evidence="5 6">KCTC 23968</strain>
    </source>
</reference>
<evidence type="ECO:0000313" key="6">
    <source>
        <dbReference type="Proteomes" id="UP000600865"/>
    </source>
</evidence>
<dbReference type="FunFam" id="2.70.70.10:FF:000006">
    <property type="entry name" value="M23 family peptidase"/>
    <property type="match status" value="1"/>
</dbReference>
<evidence type="ECO:0000256" key="2">
    <source>
        <dbReference type="SAM" id="Phobius"/>
    </source>
</evidence>
<feature type="domain" description="M23ase beta-sheet core" evidence="3">
    <location>
        <begin position="300"/>
        <end position="394"/>
    </location>
</feature>
<evidence type="ECO:0000259" key="4">
    <source>
        <dbReference type="Pfam" id="PF19353"/>
    </source>
</evidence>
<keyword evidence="2" id="KW-0812">Transmembrane</keyword>
<evidence type="ECO:0000259" key="3">
    <source>
        <dbReference type="Pfam" id="PF01551"/>
    </source>
</evidence>
<feature type="domain" description="DUF5930" evidence="4">
    <location>
        <begin position="7"/>
        <end position="116"/>
    </location>
</feature>
<proteinExistence type="predicted"/>
<dbReference type="PANTHER" id="PTHR21666:SF289">
    <property type="entry name" value="L-ALA--D-GLU ENDOPEPTIDASE"/>
    <property type="match status" value="1"/>
</dbReference>
<evidence type="ECO:0000256" key="1">
    <source>
        <dbReference type="ARBA" id="ARBA00022729"/>
    </source>
</evidence>
<dbReference type="Gene3D" id="2.70.70.10">
    <property type="entry name" value="Glucose Permease (Domain IIA)"/>
    <property type="match status" value="1"/>
</dbReference>
<dbReference type="InterPro" id="IPR011055">
    <property type="entry name" value="Dup_hybrid_motif"/>
</dbReference>
<dbReference type="PANTHER" id="PTHR21666">
    <property type="entry name" value="PEPTIDASE-RELATED"/>
    <property type="match status" value="1"/>
</dbReference>
<protein>
    <submittedName>
        <fullName evidence="5">Peptidase M24</fullName>
    </submittedName>
</protein>
<comment type="caution">
    <text evidence="5">The sequence shown here is derived from an EMBL/GenBank/DDBJ whole genome shotgun (WGS) entry which is preliminary data.</text>
</comment>
<dbReference type="CDD" id="cd12797">
    <property type="entry name" value="M23_peptidase"/>
    <property type="match status" value="1"/>
</dbReference>
<dbReference type="EMBL" id="BMYV01000001">
    <property type="protein sequence ID" value="GGX59241.1"/>
    <property type="molecule type" value="Genomic_DNA"/>
</dbReference>
<name>A0A918KD92_9PROT</name>
<dbReference type="GO" id="GO:0004222">
    <property type="term" value="F:metalloendopeptidase activity"/>
    <property type="evidence" value="ECO:0007669"/>
    <property type="project" value="TreeGrafter"/>
</dbReference>
<keyword evidence="2" id="KW-1133">Transmembrane helix</keyword>
<keyword evidence="6" id="KW-1185">Reference proteome</keyword>
<keyword evidence="1" id="KW-0732">Signal</keyword>
<dbReference type="SUPFAM" id="SSF51261">
    <property type="entry name" value="Duplicated hybrid motif"/>
    <property type="match status" value="1"/>
</dbReference>